<feature type="region of interest" description="Disordered" evidence="1">
    <location>
        <begin position="1"/>
        <end position="25"/>
    </location>
</feature>
<evidence type="ECO:0000313" key="3">
    <source>
        <dbReference type="Proteomes" id="UP000317043"/>
    </source>
</evidence>
<dbReference type="EMBL" id="VFOW01000001">
    <property type="protein sequence ID" value="TQL76606.1"/>
    <property type="molecule type" value="Genomic_DNA"/>
</dbReference>
<gene>
    <name evidence="2" type="ORF">FB566_2139</name>
</gene>
<protein>
    <submittedName>
        <fullName evidence="2">Uncharacterized protein</fullName>
    </submittedName>
</protein>
<reference evidence="2 3" key="1">
    <citation type="submission" date="2019-06" db="EMBL/GenBank/DDBJ databases">
        <title>Sequencing the genomes of 1000 actinobacteria strains.</title>
        <authorList>
            <person name="Klenk H.-P."/>
        </authorList>
    </citation>
    <scope>NUCLEOTIDE SEQUENCE [LARGE SCALE GENOMIC DNA]</scope>
    <source>
        <strain evidence="2 3">DSM 45928</strain>
    </source>
</reference>
<dbReference type="AlphaFoldDB" id="A0A543AVJ8"/>
<dbReference type="Proteomes" id="UP000317043">
    <property type="component" value="Unassembled WGS sequence"/>
</dbReference>
<comment type="caution">
    <text evidence="2">The sequence shown here is derived from an EMBL/GenBank/DDBJ whole genome shotgun (WGS) entry which is preliminary data.</text>
</comment>
<name>A0A543AVJ8_9ACTN</name>
<proteinExistence type="predicted"/>
<keyword evidence="3" id="KW-1185">Reference proteome</keyword>
<evidence type="ECO:0000313" key="2">
    <source>
        <dbReference type="EMBL" id="TQL76606.1"/>
    </source>
</evidence>
<organism evidence="2 3">
    <name type="scientific">Stackebrandtia endophytica</name>
    <dbReference type="NCBI Taxonomy" id="1496996"/>
    <lineage>
        <taxon>Bacteria</taxon>
        <taxon>Bacillati</taxon>
        <taxon>Actinomycetota</taxon>
        <taxon>Actinomycetes</taxon>
        <taxon>Glycomycetales</taxon>
        <taxon>Glycomycetaceae</taxon>
        <taxon>Stackebrandtia</taxon>
    </lineage>
</organism>
<sequence>MTDSSSTFRFRATGTPETDTYITRGPRGTRAEFSGFRDGELLYAVPDQAWADLDDDQASERWRFFLTRALNQIWASSGNRIAWLFESPADADALRDGVAELVEQCRGDFPDAAIAFRVVESPASPLDATSVNPIASVASKPAADLRLIALGRPIGFMDETRQQFLLEFCGHPIALGPTAARLWLTLRTEPAATGRLLTTTDVERIDGRGGESVVETLTQLRTRGLIAEWANDDDAVTALARLRALPLQSFGSDADGSSIVAIAGRATGDDLVTTPVSNRERTLITLGPLCDDLAETAESAWRREELSETDIPAALTGLARELPRLLARDVVYLDAAAKDCVPERIVDASPLDVEVVPATDLGFLALGLVVDATAGRPTRIRLRGRLEPLDANEGRLWQIVCELNPYRGPNGSESQELHGVARSHRIRNVEVTLDRLIRRGLIRHLRGSLALRSLSALCFRPLMAGLNSSTHRPSGTEPKRQWLLGTTHDQRALARTDDVGRAFWASTGAELPSLQHAVSLLVHRPDLGEVSFALGCMRSLVADGAGYLDAIGEHSGHNVMEGARP</sequence>
<accession>A0A543AVJ8</accession>
<dbReference type="RefSeq" id="WP_142038247.1">
    <property type="nucleotide sequence ID" value="NZ_JBHTGS010000001.1"/>
</dbReference>
<dbReference type="InParanoid" id="A0A543AVJ8"/>
<evidence type="ECO:0000256" key="1">
    <source>
        <dbReference type="SAM" id="MobiDB-lite"/>
    </source>
</evidence>